<dbReference type="Proteomes" id="UP000252519">
    <property type="component" value="Unassembled WGS sequence"/>
</dbReference>
<evidence type="ECO:0000313" key="2">
    <source>
        <dbReference type="EMBL" id="RCN45769.1"/>
    </source>
</evidence>
<dbReference type="EMBL" id="JOJR01000093">
    <property type="protein sequence ID" value="RCN45769.1"/>
    <property type="molecule type" value="Genomic_DNA"/>
</dbReference>
<evidence type="ECO:0000313" key="3">
    <source>
        <dbReference type="Proteomes" id="UP000252519"/>
    </source>
</evidence>
<keyword evidence="3" id="KW-1185">Reference proteome</keyword>
<sequence length="168" mass="19481">MDYMGPFNYRVDNLTVSKYWIFLITCLNTRAIFTKIVTSMTTKTLLHVIRRFVAVNGFPKWIVCDNAKVFKTLNEVQSNLFNPKVPEENVIDYCANRKIFFNFTASHSPWQGGVYERMVGIFKAAYKNAVGKELYDVETRKTLTAECTAICNSRPLTYVTEEKSWYPL</sequence>
<dbReference type="OrthoDB" id="5858800at2759"/>
<accession>A0A368GR50</accession>
<protein>
    <recommendedName>
        <fullName evidence="1">Integrase catalytic domain-containing protein</fullName>
    </recommendedName>
</protein>
<dbReference type="Gene3D" id="3.30.420.10">
    <property type="entry name" value="Ribonuclease H-like superfamily/Ribonuclease H"/>
    <property type="match status" value="1"/>
</dbReference>
<gene>
    <name evidence="2" type="ORF">ANCCAN_08219</name>
</gene>
<name>A0A368GR50_ANCCA</name>
<dbReference type="PROSITE" id="PS50994">
    <property type="entry name" value="INTEGRASE"/>
    <property type="match status" value="1"/>
</dbReference>
<comment type="caution">
    <text evidence="2">The sequence shown here is derived from an EMBL/GenBank/DDBJ whole genome shotgun (WGS) entry which is preliminary data.</text>
</comment>
<dbReference type="STRING" id="29170.A0A368GR50"/>
<reference evidence="2 3" key="1">
    <citation type="submission" date="2014-10" db="EMBL/GenBank/DDBJ databases">
        <title>Draft genome of the hookworm Ancylostoma caninum.</title>
        <authorList>
            <person name="Mitreva M."/>
        </authorList>
    </citation>
    <scope>NUCLEOTIDE SEQUENCE [LARGE SCALE GENOMIC DNA]</scope>
    <source>
        <strain evidence="2 3">Baltimore</strain>
    </source>
</reference>
<evidence type="ECO:0000259" key="1">
    <source>
        <dbReference type="PROSITE" id="PS50994"/>
    </source>
</evidence>
<dbReference type="InterPro" id="IPR036397">
    <property type="entry name" value="RNaseH_sf"/>
</dbReference>
<dbReference type="PANTHER" id="PTHR47331">
    <property type="entry name" value="PHD-TYPE DOMAIN-CONTAINING PROTEIN"/>
    <property type="match status" value="1"/>
</dbReference>
<dbReference type="PANTHER" id="PTHR47331:SF2">
    <property type="match status" value="1"/>
</dbReference>
<dbReference type="AlphaFoldDB" id="A0A368GR50"/>
<organism evidence="2 3">
    <name type="scientific">Ancylostoma caninum</name>
    <name type="common">Dog hookworm</name>
    <dbReference type="NCBI Taxonomy" id="29170"/>
    <lineage>
        <taxon>Eukaryota</taxon>
        <taxon>Metazoa</taxon>
        <taxon>Ecdysozoa</taxon>
        <taxon>Nematoda</taxon>
        <taxon>Chromadorea</taxon>
        <taxon>Rhabditida</taxon>
        <taxon>Rhabditina</taxon>
        <taxon>Rhabditomorpha</taxon>
        <taxon>Strongyloidea</taxon>
        <taxon>Ancylostomatidae</taxon>
        <taxon>Ancylostomatinae</taxon>
        <taxon>Ancylostoma</taxon>
    </lineage>
</organism>
<dbReference type="GO" id="GO:0003676">
    <property type="term" value="F:nucleic acid binding"/>
    <property type="evidence" value="ECO:0007669"/>
    <property type="project" value="InterPro"/>
</dbReference>
<dbReference type="InterPro" id="IPR012337">
    <property type="entry name" value="RNaseH-like_sf"/>
</dbReference>
<dbReference type="InterPro" id="IPR001584">
    <property type="entry name" value="Integrase_cat-core"/>
</dbReference>
<proteinExistence type="predicted"/>
<dbReference type="SUPFAM" id="SSF53098">
    <property type="entry name" value="Ribonuclease H-like"/>
    <property type="match status" value="1"/>
</dbReference>
<dbReference type="GO" id="GO:0015074">
    <property type="term" value="P:DNA integration"/>
    <property type="evidence" value="ECO:0007669"/>
    <property type="project" value="InterPro"/>
</dbReference>
<feature type="domain" description="Integrase catalytic" evidence="1">
    <location>
        <begin position="1"/>
        <end position="168"/>
    </location>
</feature>